<keyword evidence="1" id="KW-1133">Transmembrane helix</keyword>
<evidence type="ECO:0000256" key="1">
    <source>
        <dbReference type="SAM" id="Phobius"/>
    </source>
</evidence>
<proteinExistence type="predicted"/>
<dbReference type="AlphaFoldDB" id="A0A0G0LZ48"/>
<reference evidence="2 3" key="1">
    <citation type="journal article" date="2015" name="Nature">
        <title>rRNA introns, odd ribosomes, and small enigmatic genomes across a large radiation of phyla.</title>
        <authorList>
            <person name="Brown C.T."/>
            <person name="Hug L.A."/>
            <person name="Thomas B.C."/>
            <person name="Sharon I."/>
            <person name="Castelle C.J."/>
            <person name="Singh A."/>
            <person name="Wilkins M.J."/>
            <person name="Williams K.H."/>
            <person name="Banfield J.F."/>
        </authorList>
    </citation>
    <scope>NUCLEOTIDE SEQUENCE [LARGE SCALE GENOMIC DNA]</scope>
</reference>
<comment type="caution">
    <text evidence="2">The sequence shown here is derived from an EMBL/GenBank/DDBJ whole genome shotgun (WGS) entry which is preliminary data.</text>
</comment>
<sequence length="49" mass="5400">MKGFKDSNNFLILASVAVILLGLISYFFSLGNPRRQEFPSSPGIIQNAQ</sequence>
<evidence type="ECO:0000313" key="3">
    <source>
        <dbReference type="Proteomes" id="UP000034325"/>
    </source>
</evidence>
<name>A0A0G0LZ48_9BACT</name>
<protein>
    <submittedName>
        <fullName evidence="2">Uncharacterized protein</fullName>
    </submittedName>
</protein>
<dbReference type="EMBL" id="LBWA01000016">
    <property type="protein sequence ID" value="KKQ97193.1"/>
    <property type="molecule type" value="Genomic_DNA"/>
</dbReference>
<dbReference type="Proteomes" id="UP000034325">
    <property type="component" value="Unassembled WGS sequence"/>
</dbReference>
<organism evidence="2 3">
    <name type="scientific">Candidatus Woesebacteria bacterium GW2011_GWA1_39_12</name>
    <dbReference type="NCBI Taxonomy" id="1618549"/>
    <lineage>
        <taxon>Bacteria</taxon>
        <taxon>Candidatus Woeseibacteriota</taxon>
    </lineage>
</organism>
<feature type="transmembrane region" description="Helical" evidence="1">
    <location>
        <begin position="12"/>
        <end position="31"/>
    </location>
</feature>
<accession>A0A0G0LZ48</accession>
<keyword evidence="1" id="KW-0812">Transmembrane</keyword>
<gene>
    <name evidence="2" type="ORF">UT23_C0016G0010</name>
</gene>
<keyword evidence="1" id="KW-0472">Membrane</keyword>
<evidence type="ECO:0000313" key="2">
    <source>
        <dbReference type="EMBL" id="KKQ97193.1"/>
    </source>
</evidence>